<dbReference type="Pfam" id="PF00230">
    <property type="entry name" value="MIP"/>
    <property type="match status" value="1"/>
</dbReference>
<comment type="subcellular location">
    <subcellularLocation>
        <location evidence="2">Membrane</location>
        <topology evidence="2">Multi-pass membrane protein</topology>
    </subcellularLocation>
</comment>
<dbReference type="SUPFAM" id="SSF81338">
    <property type="entry name" value="Aquaporin-like"/>
    <property type="match status" value="1"/>
</dbReference>
<comment type="cofactor">
    <cofactor evidence="1">
        <name>Zn(2+)</name>
        <dbReference type="ChEBI" id="CHEBI:29105"/>
    </cofactor>
</comment>
<keyword evidence="6 12" id="KW-0812">Transmembrane</keyword>
<dbReference type="SUPFAM" id="SSF51556">
    <property type="entry name" value="Metallo-dependent hydrolases"/>
    <property type="match status" value="1"/>
</dbReference>
<dbReference type="GO" id="GO:0015267">
    <property type="term" value="F:channel activity"/>
    <property type="evidence" value="ECO:0007669"/>
    <property type="project" value="InterPro"/>
</dbReference>
<feature type="transmembrane region" description="Helical" evidence="12">
    <location>
        <begin position="12"/>
        <end position="33"/>
    </location>
</feature>
<dbReference type="GO" id="GO:0060169">
    <property type="term" value="P:negative regulation of adenosine receptor signaling pathway"/>
    <property type="evidence" value="ECO:0007669"/>
    <property type="project" value="TreeGrafter"/>
</dbReference>
<dbReference type="GO" id="GO:0046103">
    <property type="term" value="P:inosine biosynthetic process"/>
    <property type="evidence" value="ECO:0007669"/>
    <property type="project" value="TreeGrafter"/>
</dbReference>
<dbReference type="GO" id="GO:0005829">
    <property type="term" value="C:cytosol"/>
    <property type="evidence" value="ECO:0007669"/>
    <property type="project" value="TreeGrafter"/>
</dbReference>
<dbReference type="GO" id="GO:0004000">
    <property type="term" value="F:adenosine deaminase activity"/>
    <property type="evidence" value="ECO:0007669"/>
    <property type="project" value="UniProtKB-ARBA"/>
</dbReference>
<dbReference type="Proteomes" id="UP000319836">
    <property type="component" value="Unassembled WGS sequence"/>
</dbReference>
<dbReference type="InterPro" id="IPR023271">
    <property type="entry name" value="Aquaporin-like"/>
</dbReference>
<organism evidence="14 15">
    <name type="scientific">Eiseniibacteriota bacterium</name>
    <dbReference type="NCBI Taxonomy" id="2212470"/>
    <lineage>
        <taxon>Bacteria</taxon>
        <taxon>Candidatus Eiseniibacteriota</taxon>
    </lineage>
</organism>
<dbReference type="PRINTS" id="PR00783">
    <property type="entry name" value="MINTRINSICP"/>
</dbReference>
<comment type="caution">
    <text evidence="14">The sequence shown here is derived from an EMBL/GenBank/DDBJ whole genome shotgun (WGS) entry which is preliminary data.</text>
</comment>
<dbReference type="GO" id="GO:0046872">
    <property type="term" value="F:metal ion binding"/>
    <property type="evidence" value="ECO:0007669"/>
    <property type="project" value="UniProtKB-KW"/>
</dbReference>
<keyword evidence="5" id="KW-0813">Transport</keyword>
<dbReference type="EMBL" id="VBPA01000056">
    <property type="protein sequence ID" value="TMQ72507.1"/>
    <property type="molecule type" value="Genomic_DNA"/>
</dbReference>
<dbReference type="PROSITE" id="PS00221">
    <property type="entry name" value="MIP"/>
    <property type="match status" value="1"/>
</dbReference>
<dbReference type="GO" id="GO:0043103">
    <property type="term" value="P:hypoxanthine salvage"/>
    <property type="evidence" value="ECO:0007669"/>
    <property type="project" value="TreeGrafter"/>
</dbReference>
<evidence type="ECO:0000313" key="14">
    <source>
        <dbReference type="EMBL" id="TMQ72507.1"/>
    </source>
</evidence>
<keyword evidence="9" id="KW-0862">Zinc</keyword>
<dbReference type="Gene3D" id="1.20.1080.10">
    <property type="entry name" value="Glycerol uptake facilitator protein"/>
    <property type="match status" value="1"/>
</dbReference>
<evidence type="ECO:0000256" key="11">
    <source>
        <dbReference type="ARBA" id="ARBA00023136"/>
    </source>
</evidence>
<evidence type="ECO:0000256" key="12">
    <source>
        <dbReference type="SAM" id="Phobius"/>
    </source>
</evidence>
<dbReference type="EC" id="3.5.4.4" evidence="4"/>
<dbReference type="InterPro" id="IPR032466">
    <property type="entry name" value="Metal_Hydrolase"/>
</dbReference>
<evidence type="ECO:0000256" key="9">
    <source>
        <dbReference type="ARBA" id="ARBA00022833"/>
    </source>
</evidence>
<dbReference type="AlphaFoldDB" id="A0A538U9H7"/>
<evidence type="ECO:0000256" key="2">
    <source>
        <dbReference type="ARBA" id="ARBA00004141"/>
    </source>
</evidence>
<evidence type="ECO:0000256" key="5">
    <source>
        <dbReference type="ARBA" id="ARBA00022448"/>
    </source>
</evidence>
<dbReference type="PANTHER" id="PTHR11409">
    <property type="entry name" value="ADENOSINE DEAMINASE"/>
    <property type="match status" value="1"/>
</dbReference>
<gene>
    <name evidence="14" type="primary">add</name>
    <name evidence="14" type="ORF">E6K80_02680</name>
</gene>
<dbReference type="InterPro" id="IPR022357">
    <property type="entry name" value="MIP_CS"/>
</dbReference>
<dbReference type="InterPro" id="IPR006330">
    <property type="entry name" value="Ado/ade_deaminase"/>
</dbReference>
<evidence type="ECO:0000256" key="4">
    <source>
        <dbReference type="ARBA" id="ARBA00012784"/>
    </source>
</evidence>
<feature type="transmembrane region" description="Helical" evidence="12">
    <location>
        <begin position="74"/>
        <end position="93"/>
    </location>
</feature>
<comment type="similarity">
    <text evidence="3">Belongs to the metallo-dependent hydrolases superfamily. Adenosine and AMP deaminases family.</text>
</comment>
<dbReference type="GO" id="GO:0006154">
    <property type="term" value="P:adenosine catabolic process"/>
    <property type="evidence" value="ECO:0007669"/>
    <property type="project" value="TreeGrafter"/>
</dbReference>
<proteinExistence type="inferred from homology"/>
<dbReference type="InterPro" id="IPR000425">
    <property type="entry name" value="MIP"/>
</dbReference>
<evidence type="ECO:0000256" key="8">
    <source>
        <dbReference type="ARBA" id="ARBA00022801"/>
    </source>
</evidence>
<evidence type="ECO:0000256" key="3">
    <source>
        <dbReference type="ARBA" id="ARBA00006676"/>
    </source>
</evidence>
<dbReference type="Pfam" id="PF00962">
    <property type="entry name" value="A_deaminase"/>
    <property type="match status" value="1"/>
</dbReference>
<dbReference type="PANTHER" id="PTHR11409:SF43">
    <property type="entry name" value="ADENOSINE DEAMINASE"/>
    <property type="match status" value="1"/>
</dbReference>
<protein>
    <recommendedName>
        <fullName evidence="4">adenosine deaminase</fullName>
        <ecNumber evidence="4">3.5.4.4</ecNumber>
    </recommendedName>
</protein>
<keyword evidence="10 12" id="KW-1133">Transmembrane helix</keyword>
<keyword evidence="7" id="KW-0479">Metal-binding</keyword>
<sequence>MNRYLTEVIGTFFLVLTIGLTVLSGTPFAPLAIGSALMAMVYMGGHVSGAHYNPAVSLAVALRGRLPMSQLVPYWISQIVGALLASFVVHLMLGKTFAPAPAPGIGTLQALLGEILFTFALALVVLNVATLRATAGNSYWAHPDARHPRRWRHVRPVALLGRAIARSDSRGAGVPAAARSGGRPGVKLSQAIIRRLPKTDLHCHLDGCLRPSTLLAMADEQGVRLPERRLPQLTRLLQAGRRTRSLGDYLKIFDLTLSVLQEKHALHRVAYELAEDAAAENVRHLEVRYSPVLHRQRKLAYDDIVEPVIAGLAAAGARHGLSTGVIICGIRSLSPKVSTELAELAVAYQGRGVLGFDLAGQEKDYPAKAHREAFQVVLKNNVNLTVHAGEAFGPASISQALHQCGAHRIGHGTRLHEDPDLLRYVNDHRIPLEVCLSSNVQTRAVRSLTTHPFGRYFRTGLRVTINTDSRLISGTDVSREIGICARAFRLGPYEVKRVLINGFKSAFLPYAEKARTLRRVNLEIDQVLMDEFPEEYDRRVTSV</sequence>
<evidence type="ECO:0000256" key="7">
    <source>
        <dbReference type="ARBA" id="ARBA00022723"/>
    </source>
</evidence>
<keyword evidence="11 12" id="KW-0472">Membrane</keyword>
<accession>A0A538U9H7</accession>
<reference evidence="14 15" key="1">
    <citation type="journal article" date="2019" name="Nat. Microbiol.">
        <title>Mediterranean grassland soil C-N compound turnover is dependent on rainfall and depth, and is mediated by genomically divergent microorganisms.</title>
        <authorList>
            <person name="Diamond S."/>
            <person name="Andeer P.F."/>
            <person name="Li Z."/>
            <person name="Crits-Christoph A."/>
            <person name="Burstein D."/>
            <person name="Anantharaman K."/>
            <person name="Lane K.R."/>
            <person name="Thomas B.C."/>
            <person name="Pan C."/>
            <person name="Northen T.R."/>
            <person name="Banfield J.F."/>
        </authorList>
    </citation>
    <scope>NUCLEOTIDE SEQUENCE [LARGE SCALE GENOMIC DNA]</scope>
    <source>
        <strain evidence="14">WS_10</strain>
    </source>
</reference>
<keyword evidence="8 14" id="KW-0378">Hydrolase</keyword>
<feature type="domain" description="Adenosine deaminase" evidence="13">
    <location>
        <begin position="197"/>
        <end position="520"/>
    </location>
</feature>
<evidence type="ECO:0000259" key="13">
    <source>
        <dbReference type="Pfam" id="PF00962"/>
    </source>
</evidence>
<feature type="transmembrane region" description="Helical" evidence="12">
    <location>
        <begin position="39"/>
        <end position="62"/>
    </location>
</feature>
<dbReference type="InterPro" id="IPR001365">
    <property type="entry name" value="A_deaminase_dom"/>
</dbReference>
<feature type="transmembrane region" description="Helical" evidence="12">
    <location>
        <begin position="105"/>
        <end position="129"/>
    </location>
</feature>
<evidence type="ECO:0000256" key="10">
    <source>
        <dbReference type="ARBA" id="ARBA00022989"/>
    </source>
</evidence>
<evidence type="ECO:0000313" key="15">
    <source>
        <dbReference type="Proteomes" id="UP000319836"/>
    </source>
</evidence>
<evidence type="ECO:0000256" key="1">
    <source>
        <dbReference type="ARBA" id="ARBA00001947"/>
    </source>
</evidence>
<dbReference type="GO" id="GO:0009897">
    <property type="term" value="C:external side of plasma membrane"/>
    <property type="evidence" value="ECO:0007669"/>
    <property type="project" value="TreeGrafter"/>
</dbReference>
<name>A0A538U9H7_UNCEI</name>
<dbReference type="NCBIfam" id="TIGR01430">
    <property type="entry name" value="aden_deam"/>
    <property type="match status" value="1"/>
</dbReference>
<evidence type="ECO:0000256" key="6">
    <source>
        <dbReference type="ARBA" id="ARBA00022692"/>
    </source>
</evidence>
<dbReference type="Gene3D" id="3.20.20.140">
    <property type="entry name" value="Metal-dependent hydrolases"/>
    <property type="match status" value="1"/>
</dbReference>